<comment type="caution">
    <text evidence="2">The sequence shown here is derived from an EMBL/GenBank/DDBJ whole genome shotgun (WGS) entry which is preliminary data.</text>
</comment>
<name>A0A3R9IPL3_STRMT</name>
<keyword evidence="1" id="KW-1133">Transmembrane helix</keyword>
<feature type="transmembrane region" description="Helical" evidence="1">
    <location>
        <begin position="218"/>
        <end position="244"/>
    </location>
</feature>
<dbReference type="EMBL" id="RJNW01000007">
    <property type="protein sequence ID" value="RSI85412.1"/>
    <property type="molecule type" value="Genomic_DNA"/>
</dbReference>
<feature type="transmembrane region" description="Helical" evidence="1">
    <location>
        <begin position="108"/>
        <end position="130"/>
    </location>
</feature>
<protein>
    <recommendedName>
        <fullName evidence="4">Glycosyltransferase RgtA/B/C/D-like domain-containing protein</fullName>
    </recommendedName>
</protein>
<keyword evidence="1" id="KW-0812">Transmembrane</keyword>
<feature type="transmembrane region" description="Helical" evidence="1">
    <location>
        <begin position="351"/>
        <end position="373"/>
    </location>
</feature>
<evidence type="ECO:0000313" key="3">
    <source>
        <dbReference type="Proteomes" id="UP000278063"/>
    </source>
</evidence>
<evidence type="ECO:0000256" key="1">
    <source>
        <dbReference type="SAM" id="Phobius"/>
    </source>
</evidence>
<feature type="transmembrane region" description="Helical" evidence="1">
    <location>
        <begin position="312"/>
        <end position="339"/>
    </location>
</feature>
<proteinExistence type="predicted"/>
<dbReference type="Proteomes" id="UP000278063">
    <property type="component" value="Unassembled WGS sequence"/>
</dbReference>
<reference evidence="2 3" key="1">
    <citation type="submission" date="2018-11" db="EMBL/GenBank/DDBJ databases">
        <title>Species Designations Belie Phenotypic and Genotypic Heterogeneity in Oral Streptococci.</title>
        <authorList>
            <person name="Velsko I."/>
        </authorList>
    </citation>
    <scope>NUCLEOTIDE SEQUENCE [LARGE SCALE GENOMIC DNA]</scope>
    <source>
        <strain evidence="2 3">KLC01</strain>
    </source>
</reference>
<gene>
    <name evidence="2" type="ORF">D8849_09355</name>
</gene>
<evidence type="ECO:0008006" key="4">
    <source>
        <dbReference type="Google" id="ProtNLM"/>
    </source>
</evidence>
<accession>A0A3R9IPL3</accession>
<feature type="transmembrane region" description="Helical" evidence="1">
    <location>
        <begin position="532"/>
        <end position="557"/>
    </location>
</feature>
<feature type="transmembrane region" description="Helical" evidence="1">
    <location>
        <begin position="156"/>
        <end position="175"/>
    </location>
</feature>
<sequence length="609" mass="72439">MINKLNFSVVKSIILSYYFTLLLTLDKKIVVNSYITFLRVFQTETLITATIFLSVLYFINKNKLSSLTKRESMIIKVFSSILAFIFVIGEDITYTQALFRGSLNRYSFILFFILLIGYYLIFKYFLHLVWDKYNVHVKKFDIELNTFRLKIDRRKYFSLLTPFLLVRILAFILLYPGVTTYDSMVIIGEGLGIYPLTNSHPYLFTYTVSLFTKFGIKFLGGVGVGVAIFNFLTLVITTLIYVYVLYRIFELSNNKWLNRCLYLFYLLFPNFIIVSFTMYKDVYMVNALMLFFLCIIYILYQPAKFFENKNFLFMFIISFFGIYIMHRKAVIYIIVGILILFIFNKRYYKKILFYSLVSISFTLIINFIASSLIQPQESRKRYDYLAPRFQQLAAAVYYHPDSFSSEELAFYDSTLGLENNKKFVYYKADPIKDSMKNEQFEGREHEFFKLWFKGYLTHPKTYIDALLNLSVSYWYPYNFSDLTYMGNYYQVMYEDSSNVYGNTTSLDDGWKNQTKFRKLQEFYWNIHKTISYLPIFSIFYSAGLYTILLLIILMISLLRRDYKILGLIIICVSIILTCIYSPIVNYFRYSYVFMAIIPLLLPFLFLKRR</sequence>
<feature type="transmembrane region" description="Helical" evidence="1">
    <location>
        <begin position="7"/>
        <end position="25"/>
    </location>
</feature>
<dbReference type="Pfam" id="PF19484">
    <property type="entry name" value="DUF6020"/>
    <property type="match status" value="1"/>
</dbReference>
<feature type="transmembrane region" description="Helical" evidence="1">
    <location>
        <begin position="71"/>
        <end position="88"/>
    </location>
</feature>
<feature type="transmembrane region" description="Helical" evidence="1">
    <location>
        <begin position="37"/>
        <end position="59"/>
    </location>
</feature>
<dbReference type="InterPro" id="IPR046062">
    <property type="entry name" value="DUF6020"/>
</dbReference>
<dbReference type="AlphaFoldDB" id="A0A3R9IPL3"/>
<feature type="transmembrane region" description="Helical" evidence="1">
    <location>
        <begin position="282"/>
        <end position="300"/>
    </location>
</feature>
<organism evidence="2 3">
    <name type="scientific">Streptococcus mitis</name>
    <dbReference type="NCBI Taxonomy" id="28037"/>
    <lineage>
        <taxon>Bacteria</taxon>
        <taxon>Bacillati</taxon>
        <taxon>Bacillota</taxon>
        <taxon>Bacilli</taxon>
        <taxon>Lactobacillales</taxon>
        <taxon>Streptococcaceae</taxon>
        <taxon>Streptococcus</taxon>
        <taxon>Streptococcus mitis group</taxon>
    </lineage>
</organism>
<feature type="transmembrane region" description="Helical" evidence="1">
    <location>
        <begin position="256"/>
        <end position="276"/>
    </location>
</feature>
<feature type="transmembrane region" description="Helical" evidence="1">
    <location>
        <begin position="564"/>
        <end position="583"/>
    </location>
</feature>
<keyword evidence="1" id="KW-0472">Membrane</keyword>
<evidence type="ECO:0000313" key="2">
    <source>
        <dbReference type="EMBL" id="RSI85412.1"/>
    </source>
</evidence>
<feature type="transmembrane region" description="Helical" evidence="1">
    <location>
        <begin position="589"/>
        <end position="606"/>
    </location>
</feature>